<evidence type="ECO:0000256" key="2">
    <source>
        <dbReference type="ARBA" id="ARBA00022692"/>
    </source>
</evidence>
<feature type="transmembrane region" description="Helical" evidence="5">
    <location>
        <begin position="155"/>
        <end position="176"/>
    </location>
</feature>
<evidence type="ECO:0000256" key="1">
    <source>
        <dbReference type="ARBA" id="ARBA00004141"/>
    </source>
</evidence>
<evidence type="ECO:0000256" key="4">
    <source>
        <dbReference type="ARBA" id="ARBA00023136"/>
    </source>
</evidence>
<keyword evidence="4 5" id="KW-0472">Membrane</keyword>
<feature type="transmembrane region" description="Helical" evidence="5">
    <location>
        <begin position="236"/>
        <end position="261"/>
    </location>
</feature>
<feature type="transmembrane region" description="Helical" evidence="5">
    <location>
        <begin position="124"/>
        <end position="143"/>
    </location>
</feature>
<dbReference type="PANTHER" id="PTHR43229">
    <property type="entry name" value="NODULATION PROTEIN J"/>
    <property type="match status" value="1"/>
</dbReference>
<feature type="transmembrane region" description="Helical" evidence="5">
    <location>
        <begin position="214"/>
        <end position="230"/>
    </location>
</feature>
<comment type="subcellular location">
    <subcellularLocation>
        <location evidence="5">Cell membrane</location>
        <topology evidence="5">Multi-pass membrane protein</topology>
    </subcellularLocation>
    <subcellularLocation>
        <location evidence="1">Membrane</location>
        <topology evidence="1">Multi-pass membrane protein</topology>
    </subcellularLocation>
</comment>
<dbReference type="InterPro" id="IPR051784">
    <property type="entry name" value="Nod_factor_ABC_transporter"/>
</dbReference>
<keyword evidence="5" id="KW-1003">Cell membrane</keyword>
<evidence type="ECO:0000256" key="3">
    <source>
        <dbReference type="ARBA" id="ARBA00022989"/>
    </source>
</evidence>
<dbReference type="PROSITE" id="PS51012">
    <property type="entry name" value="ABC_TM2"/>
    <property type="match status" value="1"/>
</dbReference>
<comment type="caution">
    <text evidence="7">The sequence shown here is derived from an EMBL/GenBank/DDBJ whole genome shotgun (WGS) entry which is preliminary data.</text>
</comment>
<evidence type="ECO:0000259" key="6">
    <source>
        <dbReference type="PROSITE" id="PS51012"/>
    </source>
</evidence>
<dbReference type="GO" id="GO:0140359">
    <property type="term" value="F:ABC-type transporter activity"/>
    <property type="evidence" value="ECO:0007669"/>
    <property type="project" value="InterPro"/>
</dbReference>
<dbReference type="AlphaFoldDB" id="A0A7C4Y579"/>
<dbReference type="EMBL" id="DTHG01000064">
    <property type="protein sequence ID" value="HGW91881.1"/>
    <property type="molecule type" value="Genomic_DNA"/>
</dbReference>
<keyword evidence="3 5" id="KW-1133">Transmembrane helix</keyword>
<evidence type="ECO:0000256" key="5">
    <source>
        <dbReference type="RuleBase" id="RU361157"/>
    </source>
</evidence>
<comment type="similarity">
    <text evidence="5">Belongs to the ABC-2 integral membrane protein family.</text>
</comment>
<proteinExistence type="inferred from homology"/>
<evidence type="ECO:0000313" key="7">
    <source>
        <dbReference type="EMBL" id="HGW91881.1"/>
    </source>
</evidence>
<dbReference type="InterPro" id="IPR047817">
    <property type="entry name" value="ABC2_TM_bact-type"/>
</dbReference>
<reference evidence="7" key="1">
    <citation type="journal article" date="2020" name="mSystems">
        <title>Genome- and Community-Level Interaction Insights into Carbon Utilization and Element Cycling Functions of Hydrothermarchaeota in Hydrothermal Sediment.</title>
        <authorList>
            <person name="Zhou Z."/>
            <person name="Liu Y."/>
            <person name="Xu W."/>
            <person name="Pan J."/>
            <person name="Luo Z.H."/>
            <person name="Li M."/>
        </authorList>
    </citation>
    <scope>NUCLEOTIDE SEQUENCE [LARGE SCALE GENOMIC DNA]</scope>
    <source>
        <strain evidence="7">SpSt-780</strain>
    </source>
</reference>
<name>A0A7C4Y579_UNCW3</name>
<dbReference type="PANTHER" id="PTHR43229:SF6">
    <property type="entry name" value="ABC-TYPE MULTIDRUG TRANSPORT SYSTEM, PERMEASE COMPONENT"/>
    <property type="match status" value="1"/>
</dbReference>
<keyword evidence="2 5" id="KW-0812">Transmembrane</keyword>
<keyword evidence="5" id="KW-0813">Transport</keyword>
<feature type="transmembrane region" description="Helical" evidence="5">
    <location>
        <begin position="67"/>
        <end position="89"/>
    </location>
</feature>
<dbReference type="GO" id="GO:0005886">
    <property type="term" value="C:plasma membrane"/>
    <property type="evidence" value="ECO:0007669"/>
    <property type="project" value="UniProtKB-SubCell"/>
</dbReference>
<accession>A0A7C4Y579</accession>
<dbReference type="InterPro" id="IPR013525">
    <property type="entry name" value="ABC2_TM"/>
</dbReference>
<organism evidence="7">
    <name type="scientific">candidate division WOR-3 bacterium</name>
    <dbReference type="NCBI Taxonomy" id="2052148"/>
    <lineage>
        <taxon>Bacteria</taxon>
        <taxon>Bacteria division WOR-3</taxon>
    </lineage>
</organism>
<protein>
    <recommendedName>
        <fullName evidence="5">Transport permease protein</fullName>
    </recommendedName>
</protein>
<feature type="transmembrane region" description="Helical" evidence="5">
    <location>
        <begin position="36"/>
        <end position="55"/>
    </location>
</feature>
<feature type="transmembrane region" description="Helical" evidence="5">
    <location>
        <begin position="182"/>
        <end position="202"/>
    </location>
</feature>
<dbReference type="Pfam" id="PF01061">
    <property type="entry name" value="ABC2_membrane"/>
    <property type="match status" value="1"/>
</dbReference>
<sequence>MRIIHYIRAINAENIKNWKIDLSYKPDFIRQFIEPFIYLLPYFFYGIALVGGRYSENLKNLTNVNDMISYIFIGYIIMGFLNTACWAMGSSLRKEQFFGTLETVFSAPVPRWVYVAGTALHSTLHQGLIMIIQAISITIFFRITFNIKGIFPSLIILMFMLFALYGLGILIAGLTIGFKQWWVFSEIISTFVSVLTPIAYPLSVLPVIMKKTSLFFPTTYGVLGIRHFLLGENIEFSFASIIIRLNIIILVWFILGVYLFIIMDKLSRKKGFLSTY</sequence>
<feature type="domain" description="ABC transmembrane type-2" evidence="6">
    <location>
        <begin position="26"/>
        <end position="263"/>
    </location>
</feature>
<gene>
    <name evidence="7" type="ORF">ENV67_04995</name>
</gene>